<dbReference type="PRINTS" id="PR00114">
    <property type="entry name" value="STPHPHTASE"/>
</dbReference>
<keyword evidence="4" id="KW-0904">Protein phosphatase</keyword>
<accession>A0A915PR23</accession>
<dbReference type="Gene3D" id="3.60.21.10">
    <property type="match status" value="1"/>
</dbReference>
<comment type="catalytic activity">
    <reaction evidence="6">
        <text>O-phospho-L-seryl-[protein] + H2O = L-seryl-[protein] + phosphate</text>
        <dbReference type="Rhea" id="RHEA:20629"/>
        <dbReference type="Rhea" id="RHEA-COMP:9863"/>
        <dbReference type="Rhea" id="RHEA-COMP:11604"/>
        <dbReference type="ChEBI" id="CHEBI:15377"/>
        <dbReference type="ChEBI" id="CHEBI:29999"/>
        <dbReference type="ChEBI" id="CHEBI:43474"/>
        <dbReference type="ChEBI" id="CHEBI:83421"/>
        <dbReference type="EC" id="3.1.3.16"/>
    </reaction>
</comment>
<evidence type="ECO:0000259" key="9">
    <source>
        <dbReference type="PROSITE" id="PS00125"/>
    </source>
</evidence>
<dbReference type="PANTHER" id="PTHR11668:SF300">
    <property type="entry name" value="SERINE_THREONINE-PROTEIN PHOSPHATASE"/>
    <property type="match status" value="1"/>
</dbReference>
<keyword evidence="10" id="KW-1185">Reference proteome</keyword>
<evidence type="ECO:0000256" key="6">
    <source>
        <dbReference type="ARBA" id="ARBA00047761"/>
    </source>
</evidence>
<dbReference type="PROSITE" id="PS00125">
    <property type="entry name" value="SER_THR_PHOSPHATASE"/>
    <property type="match status" value="1"/>
</dbReference>
<dbReference type="GO" id="GO:0005634">
    <property type="term" value="C:nucleus"/>
    <property type="evidence" value="ECO:0007669"/>
    <property type="project" value="TreeGrafter"/>
</dbReference>
<evidence type="ECO:0000313" key="10">
    <source>
        <dbReference type="Proteomes" id="UP000887581"/>
    </source>
</evidence>
<dbReference type="AlphaFoldDB" id="A0A915PR23"/>
<evidence type="ECO:0000256" key="8">
    <source>
        <dbReference type="RuleBase" id="RU004273"/>
    </source>
</evidence>
<dbReference type="InterPro" id="IPR050341">
    <property type="entry name" value="PP1_catalytic_subunit"/>
</dbReference>
<evidence type="ECO:0000256" key="4">
    <source>
        <dbReference type="ARBA" id="ARBA00022912"/>
    </source>
</evidence>
<evidence type="ECO:0000256" key="2">
    <source>
        <dbReference type="ARBA" id="ARBA00022723"/>
    </source>
</evidence>
<dbReference type="InterPro" id="IPR004843">
    <property type="entry name" value="Calcineurin-like_PHP"/>
</dbReference>
<dbReference type="Pfam" id="PF00149">
    <property type="entry name" value="Metallophos"/>
    <property type="match status" value="1"/>
</dbReference>
<dbReference type="SUPFAM" id="SSF56300">
    <property type="entry name" value="Metallo-dependent phosphatases"/>
    <property type="match status" value="1"/>
</dbReference>
<dbReference type="GO" id="GO:0005737">
    <property type="term" value="C:cytoplasm"/>
    <property type="evidence" value="ECO:0007669"/>
    <property type="project" value="TreeGrafter"/>
</dbReference>
<dbReference type="EC" id="3.1.3.16" evidence="8"/>
<comment type="similarity">
    <text evidence="8">Belongs to the PPP phosphatase family.</text>
</comment>
<dbReference type="PANTHER" id="PTHR11668">
    <property type="entry name" value="SERINE/THREONINE PROTEIN PHOSPHATASE"/>
    <property type="match status" value="1"/>
</dbReference>
<evidence type="ECO:0000256" key="7">
    <source>
        <dbReference type="ARBA" id="ARBA00048336"/>
    </source>
</evidence>
<dbReference type="InterPro" id="IPR006186">
    <property type="entry name" value="Ser/Thr-sp_prot-phosphatase"/>
</dbReference>
<keyword evidence="2" id="KW-0479">Metal-binding</keyword>
<feature type="domain" description="Serine/threonine specific protein phosphatases" evidence="9">
    <location>
        <begin position="108"/>
        <end position="113"/>
    </location>
</feature>
<dbReference type="WBParaSite" id="sdigi.contig334.g7530.t1">
    <property type="protein sequence ID" value="sdigi.contig334.g7530.t1"/>
    <property type="gene ID" value="sdigi.contig334.g7530"/>
</dbReference>
<sequence length="542" mass="63364">MRVVETSSPLFPTFNDNDLIMILHNVQEIYAEEPIMLEFDLPKNGLIVVGDLHGDLYSLLNIILKYGLPPNTNYLFLGDYVDRGLYQVELILFIFLMKLRWPNYVTTLKGNHEDYQCCKAYEFYDECLRIFKRGRRWFTLINHVFDHMPVCAIISNHFFLCHGGISQWLTCRNNIKNISKPTYTNDMYFVEGVLLADLLWADPVPNQIKWFDLSHRNCGYSFNQNALCVVLHALQVKTLIRGHEYYPGGTARNFGNNTCYTVHSTTDHHQIYEPYTNELAERTQIILQQFFLSTIISYNRLTCRWCKQPYPLYVTRRKRCFIYADIFDYMIRNGRSVMYNDETYMKLYWTGSRISLMKRAIELFPITNDIIFGKPTDNDIPRSFRICILTGEYKLMKRIYQIAGKDFATRLEPKFQDICVVDTEIQAPSSRFQKLKKTIKLAMGLEPRKLETEGTAKMPTALPLLPFHTVGNYLGDVNDDINENGSEQMEEPEEESEVSTNIVASDILPLDSTHFHKFREYDETLDNFIASDHLKIFDVDKN</sequence>
<evidence type="ECO:0000256" key="5">
    <source>
        <dbReference type="ARBA" id="ARBA00023211"/>
    </source>
</evidence>
<comment type="cofactor">
    <cofactor evidence="1">
        <name>Mn(2+)</name>
        <dbReference type="ChEBI" id="CHEBI:29035"/>
    </cofactor>
</comment>
<proteinExistence type="inferred from homology"/>
<dbReference type="GO" id="GO:0046872">
    <property type="term" value="F:metal ion binding"/>
    <property type="evidence" value="ECO:0007669"/>
    <property type="project" value="UniProtKB-KW"/>
</dbReference>
<dbReference type="Proteomes" id="UP000887581">
    <property type="component" value="Unplaced"/>
</dbReference>
<name>A0A915PR23_9BILA</name>
<keyword evidence="3 8" id="KW-0378">Hydrolase</keyword>
<dbReference type="CDD" id="cd00144">
    <property type="entry name" value="MPP_PPP_family"/>
    <property type="match status" value="1"/>
</dbReference>
<organism evidence="10 11">
    <name type="scientific">Setaria digitata</name>
    <dbReference type="NCBI Taxonomy" id="48799"/>
    <lineage>
        <taxon>Eukaryota</taxon>
        <taxon>Metazoa</taxon>
        <taxon>Ecdysozoa</taxon>
        <taxon>Nematoda</taxon>
        <taxon>Chromadorea</taxon>
        <taxon>Rhabditida</taxon>
        <taxon>Spirurina</taxon>
        <taxon>Spiruromorpha</taxon>
        <taxon>Filarioidea</taxon>
        <taxon>Setariidae</taxon>
        <taxon>Setaria</taxon>
    </lineage>
</organism>
<evidence type="ECO:0000256" key="3">
    <source>
        <dbReference type="ARBA" id="ARBA00022801"/>
    </source>
</evidence>
<protein>
    <recommendedName>
        <fullName evidence="8">Serine/threonine-protein phosphatase</fullName>
        <ecNumber evidence="8">3.1.3.16</ecNumber>
    </recommendedName>
</protein>
<evidence type="ECO:0000256" key="1">
    <source>
        <dbReference type="ARBA" id="ARBA00001936"/>
    </source>
</evidence>
<dbReference type="GO" id="GO:0004722">
    <property type="term" value="F:protein serine/threonine phosphatase activity"/>
    <property type="evidence" value="ECO:0007669"/>
    <property type="project" value="UniProtKB-EC"/>
</dbReference>
<keyword evidence="5" id="KW-0464">Manganese</keyword>
<evidence type="ECO:0000313" key="11">
    <source>
        <dbReference type="WBParaSite" id="sdigi.contig334.g7530.t1"/>
    </source>
</evidence>
<reference evidence="11" key="1">
    <citation type="submission" date="2022-11" db="UniProtKB">
        <authorList>
            <consortium name="WormBaseParasite"/>
        </authorList>
    </citation>
    <scope>IDENTIFICATION</scope>
</reference>
<comment type="catalytic activity">
    <reaction evidence="7 8">
        <text>O-phospho-L-threonyl-[protein] + H2O = L-threonyl-[protein] + phosphate</text>
        <dbReference type="Rhea" id="RHEA:47004"/>
        <dbReference type="Rhea" id="RHEA-COMP:11060"/>
        <dbReference type="Rhea" id="RHEA-COMP:11605"/>
        <dbReference type="ChEBI" id="CHEBI:15377"/>
        <dbReference type="ChEBI" id="CHEBI:30013"/>
        <dbReference type="ChEBI" id="CHEBI:43474"/>
        <dbReference type="ChEBI" id="CHEBI:61977"/>
        <dbReference type="EC" id="3.1.3.16"/>
    </reaction>
</comment>
<dbReference type="InterPro" id="IPR029052">
    <property type="entry name" value="Metallo-depent_PP-like"/>
</dbReference>
<dbReference type="SMART" id="SM00156">
    <property type="entry name" value="PP2Ac"/>
    <property type="match status" value="1"/>
</dbReference>